<evidence type="ECO:0000256" key="1">
    <source>
        <dbReference type="SAM" id="MobiDB-lite"/>
    </source>
</evidence>
<reference evidence="2" key="1">
    <citation type="journal article" date="2016" name="Nat. Genet.">
        <title>A high-quality carrot genome assembly provides new insights into carotenoid accumulation and asterid genome evolution.</title>
        <authorList>
            <person name="Iorizzo M."/>
            <person name="Ellison S."/>
            <person name="Senalik D."/>
            <person name="Zeng P."/>
            <person name="Satapoomin P."/>
            <person name="Huang J."/>
            <person name="Bowman M."/>
            <person name="Iovene M."/>
            <person name="Sanseverino W."/>
            <person name="Cavagnaro P."/>
            <person name="Yildiz M."/>
            <person name="Macko-Podgorni A."/>
            <person name="Moranska E."/>
            <person name="Grzebelus E."/>
            <person name="Grzebelus D."/>
            <person name="Ashrafi H."/>
            <person name="Zheng Z."/>
            <person name="Cheng S."/>
            <person name="Spooner D."/>
            <person name="Van Deynze A."/>
            <person name="Simon P."/>
        </authorList>
    </citation>
    <scope>NUCLEOTIDE SEQUENCE [LARGE SCALE GENOMIC DNA]</scope>
    <source>
        <tissue evidence="2">Leaf</tissue>
    </source>
</reference>
<protein>
    <recommendedName>
        <fullName evidence="5">Cystatin domain-containing protein</fullName>
    </recommendedName>
</protein>
<sequence>MDGCKGAHHLTANQQAGPKKQKKGETSKGKSREERLDMYIAHFKDSTIISAFAKDVDTSRPHRMTFREYASMRLDEIENENFDLEGDYSNITEAGPLVRLYDPEANIRVSDPDVFTEIMDCSRLAIEDYNKSNGTHFEVVNLLKANVEALCAYRYYITFEAIDKTQNITQSFQAKVAVCIPITVRDVQLVRIRQPPEPYSP</sequence>
<feature type="region of interest" description="Disordered" evidence="1">
    <location>
        <begin position="1"/>
        <end position="31"/>
    </location>
</feature>
<dbReference type="Gene3D" id="3.10.450.10">
    <property type="match status" value="1"/>
</dbReference>
<dbReference type="SUPFAM" id="SSF54403">
    <property type="entry name" value="Cystatin/monellin"/>
    <property type="match status" value="1"/>
</dbReference>
<dbReference type="InterPro" id="IPR006525">
    <property type="entry name" value="Cystatin-related_pln"/>
</dbReference>
<evidence type="ECO:0000313" key="3">
    <source>
        <dbReference type="EMBL" id="WOG90752.1"/>
    </source>
</evidence>
<dbReference type="EMBL" id="LNRQ01000003">
    <property type="protein sequence ID" value="KZN00091.1"/>
    <property type="molecule type" value="Genomic_DNA"/>
</dbReference>
<gene>
    <name evidence="2" type="ORF">DCAR_008845</name>
    <name evidence="3" type="ORF">DCAR_0309996</name>
</gene>
<dbReference type="Gramene" id="KZN00091">
    <property type="protein sequence ID" value="KZN00091"/>
    <property type="gene ID" value="DCAR_008845"/>
</dbReference>
<dbReference type="NCBIfam" id="TIGR01638">
    <property type="entry name" value="Atha_cystat_rel"/>
    <property type="match status" value="1"/>
</dbReference>
<dbReference type="PANTHER" id="PTHR31260:SF28">
    <property type="entry name" value="CYSTATIN DOMAIN PROTEIN"/>
    <property type="match status" value="1"/>
</dbReference>
<dbReference type="EMBL" id="CP093345">
    <property type="protein sequence ID" value="WOG90752.1"/>
    <property type="molecule type" value="Genomic_DNA"/>
</dbReference>
<evidence type="ECO:0000313" key="4">
    <source>
        <dbReference type="Proteomes" id="UP000077755"/>
    </source>
</evidence>
<dbReference type="KEGG" id="dcr:108211100"/>
<dbReference type="AlphaFoldDB" id="A0A162AFE8"/>
<dbReference type="InterPro" id="IPR046350">
    <property type="entry name" value="Cystatin_sf"/>
</dbReference>
<keyword evidence="4" id="KW-1185">Reference proteome</keyword>
<evidence type="ECO:0000313" key="2">
    <source>
        <dbReference type="EMBL" id="KZN00091.1"/>
    </source>
</evidence>
<reference evidence="3" key="2">
    <citation type="submission" date="2022-03" db="EMBL/GenBank/DDBJ databases">
        <title>Draft title - Genomic analysis of global carrot germplasm unveils the trajectory of domestication and the origin of high carotenoid orange carrot.</title>
        <authorList>
            <person name="Iorizzo M."/>
            <person name="Ellison S."/>
            <person name="Senalik D."/>
            <person name="Macko-Podgorni A."/>
            <person name="Grzebelus D."/>
            <person name="Bostan H."/>
            <person name="Rolling W."/>
            <person name="Curaba J."/>
            <person name="Simon P."/>
        </authorList>
    </citation>
    <scope>NUCLEOTIDE SEQUENCE</scope>
    <source>
        <tissue evidence="3">Leaf</tissue>
    </source>
</reference>
<accession>A0A162AFE8</accession>
<dbReference type="InterPro" id="IPR006462">
    <property type="entry name" value="MS5"/>
</dbReference>
<dbReference type="OrthoDB" id="1034349at2759"/>
<proteinExistence type="predicted"/>
<evidence type="ECO:0008006" key="5">
    <source>
        <dbReference type="Google" id="ProtNLM"/>
    </source>
</evidence>
<dbReference type="Proteomes" id="UP000077755">
    <property type="component" value="Chromosome 3"/>
</dbReference>
<name>A0A162AFE8_DAUCS</name>
<organism evidence="2">
    <name type="scientific">Daucus carota subsp. sativus</name>
    <name type="common">Carrot</name>
    <dbReference type="NCBI Taxonomy" id="79200"/>
    <lineage>
        <taxon>Eukaryota</taxon>
        <taxon>Viridiplantae</taxon>
        <taxon>Streptophyta</taxon>
        <taxon>Embryophyta</taxon>
        <taxon>Tracheophyta</taxon>
        <taxon>Spermatophyta</taxon>
        <taxon>Magnoliopsida</taxon>
        <taxon>eudicotyledons</taxon>
        <taxon>Gunneridae</taxon>
        <taxon>Pentapetalae</taxon>
        <taxon>asterids</taxon>
        <taxon>campanulids</taxon>
        <taxon>Apiales</taxon>
        <taxon>Apiaceae</taxon>
        <taxon>Apioideae</taxon>
        <taxon>Scandiceae</taxon>
        <taxon>Daucinae</taxon>
        <taxon>Daucus</taxon>
        <taxon>Daucus sect. Daucus</taxon>
    </lineage>
</organism>
<dbReference type="PANTHER" id="PTHR31260">
    <property type="entry name" value="CYSTATIN/MONELLIN SUPERFAMILY PROTEIN"/>
    <property type="match status" value="1"/>
</dbReference>